<sequence length="567" mass="60945">MKSNQASACISSRRARSTAVACLAIVGGIGTARAFELPVSPDWAVNWDNTITYNLGVRAQGINPGIGNNPAFAESDYKFAHAGDVVTDRVSDLSEFDAVFRDKYGFRISASIFKDFAYGNGVNTNPGNFAPGVPYSSLFSYQNSQYSNYTTRYYQQGVQLLDAFVYGRFDIGGHSTTIKLGQLTQYWGNALFFGSQGIDYSQNASDGIKGSSQPGSTAKELALPRLQALVSTQVTPTINLEAQYFLRRANNLEPEGGTYLGTAGFLFNGPQFLNGSIPRGPTVSPSNTNPNYGFKASWTPDWLRGTLDAYYRRFDEVQPWAPLFGVDPATGATNYHLAYATDVHLYGLSLEKQIANYSTGFEVSYRQHTALNSATGPLPSNLAGTAGARGDTINLIANVIAGLTRTPLWQTGSLTAEIAATHLTSITSNGALYNGTGNPSGCATGNKWDGCSTRNAVAIAAQFDPTWLQVFPGVDIDMPIFVEYGLYGNAASLDTSPGQGGLIYTAGVHALIYNKYNATLQYNGYHAHTNGGNTLVNGGAASYYTSGNGIYFYNDRGWVSLTLQMSF</sequence>
<protein>
    <recommendedName>
        <fullName evidence="4">DUF1302 family protein</fullName>
    </recommendedName>
</protein>
<name>A0A158GQ75_9BURK</name>
<keyword evidence="1" id="KW-0732">Signal</keyword>
<feature type="signal peptide" evidence="1">
    <location>
        <begin position="1"/>
        <end position="34"/>
    </location>
</feature>
<dbReference type="EMBL" id="FCOK02000018">
    <property type="protein sequence ID" value="SAL34256.1"/>
    <property type="molecule type" value="Genomic_DNA"/>
</dbReference>
<reference evidence="2 3" key="1">
    <citation type="submission" date="2016-01" db="EMBL/GenBank/DDBJ databases">
        <authorList>
            <person name="Oliw E.H."/>
        </authorList>
    </citation>
    <scope>NUCLEOTIDE SEQUENCE [LARGE SCALE GENOMIC DNA]</scope>
    <source>
        <strain evidence="2">LMG 27134</strain>
    </source>
</reference>
<dbReference type="AlphaFoldDB" id="A0A158GQ75"/>
<feature type="chain" id="PRO_5008501679" description="DUF1302 family protein" evidence="1">
    <location>
        <begin position="35"/>
        <end position="567"/>
    </location>
</feature>
<dbReference type="InterPro" id="IPR010727">
    <property type="entry name" value="DUF1302"/>
</dbReference>
<evidence type="ECO:0000313" key="2">
    <source>
        <dbReference type="EMBL" id="SAL34256.1"/>
    </source>
</evidence>
<dbReference type="Pfam" id="PF06980">
    <property type="entry name" value="DUF1302"/>
    <property type="match status" value="1"/>
</dbReference>
<evidence type="ECO:0000313" key="3">
    <source>
        <dbReference type="Proteomes" id="UP000054683"/>
    </source>
</evidence>
<dbReference type="Proteomes" id="UP000054683">
    <property type="component" value="Unassembled WGS sequence"/>
</dbReference>
<evidence type="ECO:0000256" key="1">
    <source>
        <dbReference type="SAM" id="SignalP"/>
    </source>
</evidence>
<proteinExistence type="predicted"/>
<dbReference type="RefSeq" id="WP_062086031.1">
    <property type="nucleotide sequence ID" value="NZ_FCOK02000018.1"/>
</dbReference>
<dbReference type="OrthoDB" id="8932625at2"/>
<organism evidence="2 3">
    <name type="scientific">Caballeronia udeis</name>
    <dbReference type="NCBI Taxonomy" id="1232866"/>
    <lineage>
        <taxon>Bacteria</taxon>
        <taxon>Pseudomonadati</taxon>
        <taxon>Pseudomonadota</taxon>
        <taxon>Betaproteobacteria</taxon>
        <taxon>Burkholderiales</taxon>
        <taxon>Burkholderiaceae</taxon>
        <taxon>Caballeronia</taxon>
    </lineage>
</organism>
<evidence type="ECO:0008006" key="4">
    <source>
        <dbReference type="Google" id="ProtNLM"/>
    </source>
</evidence>
<gene>
    <name evidence="2" type="ORF">AWB69_03124</name>
</gene>
<accession>A0A158GQ75</accession>